<dbReference type="VEuPathDB" id="VectorBase:GAUT015425"/>
<feature type="transmembrane region" description="Helical" evidence="1">
    <location>
        <begin position="89"/>
        <end position="111"/>
    </location>
</feature>
<dbReference type="EnsemblMetazoa" id="GAUT015425-RA">
    <property type="protein sequence ID" value="GAUT015425-PA"/>
    <property type="gene ID" value="GAUT015425"/>
</dbReference>
<keyword evidence="1" id="KW-0812">Transmembrane</keyword>
<name>A0A1A9UU87_GLOAU</name>
<dbReference type="AlphaFoldDB" id="A0A1A9UU87"/>
<evidence type="ECO:0000313" key="2">
    <source>
        <dbReference type="EnsemblMetazoa" id="GAUT015425-PA"/>
    </source>
</evidence>
<accession>A0A1A9UU87</accession>
<protein>
    <submittedName>
        <fullName evidence="2">Uncharacterized protein</fullName>
    </submittedName>
</protein>
<dbReference type="Proteomes" id="UP000078200">
    <property type="component" value="Unassembled WGS sequence"/>
</dbReference>
<evidence type="ECO:0000313" key="3">
    <source>
        <dbReference type="Proteomes" id="UP000078200"/>
    </source>
</evidence>
<organism evidence="2 3">
    <name type="scientific">Glossina austeni</name>
    <name type="common">Savannah tsetse fly</name>
    <dbReference type="NCBI Taxonomy" id="7395"/>
    <lineage>
        <taxon>Eukaryota</taxon>
        <taxon>Metazoa</taxon>
        <taxon>Ecdysozoa</taxon>
        <taxon>Arthropoda</taxon>
        <taxon>Hexapoda</taxon>
        <taxon>Insecta</taxon>
        <taxon>Pterygota</taxon>
        <taxon>Neoptera</taxon>
        <taxon>Endopterygota</taxon>
        <taxon>Diptera</taxon>
        <taxon>Brachycera</taxon>
        <taxon>Muscomorpha</taxon>
        <taxon>Hippoboscoidea</taxon>
        <taxon>Glossinidae</taxon>
        <taxon>Glossina</taxon>
    </lineage>
</organism>
<proteinExistence type="predicted"/>
<keyword evidence="3" id="KW-1185">Reference proteome</keyword>
<evidence type="ECO:0000256" key="1">
    <source>
        <dbReference type="SAM" id="Phobius"/>
    </source>
</evidence>
<keyword evidence="1" id="KW-0472">Membrane</keyword>
<reference evidence="2" key="1">
    <citation type="submission" date="2020-05" db="UniProtKB">
        <authorList>
            <consortium name="EnsemblMetazoa"/>
        </authorList>
    </citation>
    <scope>IDENTIFICATION</scope>
    <source>
        <strain evidence="2">TTRI</strain>
    </source>
</reference>
<sequence length="113" mass="13073">MLAYKDICLRVVEKAFADTAHIVYILPGIYNFERVREKYRHNICNYEKFRCTFIIIIVLSKHDSSDLPFTLCPIADIVDNLNKKFRLEIILLANQSGAFSLYIILSLAVALNF</sequence>
<keyword evidence="1" id="KW-1133">Transmembrane helix</keyword>